<comment type="cofactor">
    <cofactor evidence="2 8">
        <name>FAD</name>
        <dbReference type="ChEBI" id="CHEBI:57692"/>
    </cofactor>
</comment>
<evidence type="ECO:0000256" key="7">
    <source>
        <dbReference type="ARBA" id="ARBA00023002"/>
    </source>
</evidence>
<evidence type="ECO:0000256" key="1">
    <source>
        <dbReference type="ARBA" id="ARBA00001139"/>
    </source>
</evidence>
<evidence type="ECO:0000256" key="4">
    <source>
        <dbReference type="ARBA" id="ARBA00022532"/>
    </source>
</evidence>
<dbReference type="RefSeq" id="WP_125555270.1">
    <property type="nucleotide sequence ID" value="NZ_RBVX01000005.1"/>
</dbReference>
<sequence length="498" mass="55372">MDYKQTTTEVILIGAGVVSATLGTLLNKLQPDWHITVFEKLDTAGKESSNEWNNAGTGHAALCELNYTAEKQDGSIDISKAVKINEQFQVSRQFWSYLVNTNDLTSPREFIRPLPHMSFVYGEKNVAFLKKRFEALSNHPHFQGMEFSDDPERLAEWMPLMMQGRSSEETVAATKAEQGTDVNFGELTRQLLDSLGQQNNVDIHYNHTVDDINQLENGDWEVKVQNAEEHRLEEHTADFVFIGAGGGALPLLQKTGIPESRHIGGFPISGEFLVCRNPEVVEQHHAKVYGKEREGAPSKSIPHLDRRHIKGENTLLYGPFAGFTPKFLKTGSHMDLLNSVKPNNAFTMLAAGVKNTTLIKYLAKQLRMSKEQRMEELRHFVPNAKSEDWDMLVAGQRVQLIEDTEAGGRGALQFGTKLIHADDQSLAALLGESPGASVSASIMLEVLERCFPDHLEAWKPKIKEMIPSYGESLENNPKLLDNIHASSANALGLAVSTT</sequence>
<dbReference type="NCBIfam" id="NF003611">
    <property type="entry name" value="PRK05257.3-2"/>
    <property type="match status" value="1"/>
</dbReference>
<dbReference type="NCBIfam" id="NF003606">
    <property type="entry name" value="PRK05257.2-1"/>
    <property type="match status" value="1"/>
</dbReference>
<dbReference type="SUPFAM" id="SSF51905">
    <property type="entry name" value="FAD/NAD(P)-binding domain"/>
    <property type="match status" value="1"/>
</dbReference>
<dbReference type="EMBL" id="RBVX01000005">
    <property type="protein sequence ID" value="RSL34002.1"/>
    <property type="molecule type" value="Genomic_DNA"/>
</dbReference>
<evidence type="ECO:0000313" key="9">
    <source>
        <dbReference type="EMBL" id="RSL34002.1"/>
    </source>
</evidence>
<dbReference type="Proteomes" id="UP000275076">
    <property type="component" value="Unassembled WGS sequence"/>
</dbReference>
<keyword evidence="5 8" id="KW-0285">Flavoprotein</keyword>
<accession>A0A3R9PMC8</accession>
<name>A0A3R9PMC8_9BACI</name>
<dbReference type="Pfam" id="PF06039">
    <property type="entry name" value="Mqo"/>
    <property type="match status" value="1"/>
</dbReference>
<dbReference type="GO" id="GO:0006099">
    <property type="term" value="P:tricarboxylic acid cycle"/>
    <property type="evidence" value="ECO:0007669"/>
    <property type="project" value="UniProtKB-UniRule"/>
</dbReference>
<evidence type="ECO:0000256" key="2">
    <source>
        <dbReference type="ARBA" id="ARBA00001974"/>
    </source>
</evidence>
<protein>
    <recommendedName>
        <fullName evidence="8">Probable malate:quinone oxidoreductase</fullName>
        <ecNumber evidence="8">1.1.5.4</ecNumber>
    </recommendedName>
    <alternativeName>
        <fullName evidence="8">MQO</fullName>
    </alternativeName>
    <alternativeName>
        <fullName evidence="8">Malate dehydrogenase [quinone]</fullName>
    </alternativeName>
</protein>
<dbReference type="UniPathway" id="UPA00223">
    <property type="reaction ID" value="UER01008"/>
</dbReference>
<dbReference type="NCBIfam" id="NF003604">
    <property type="entry name" value="PRK05257.1-3"/>
    <property type="match status" value="1"/>
</dbReference>
<dbReference type="NCBIfam" id="NF009875">
    <property type="entry name" value="PRK13339.1"/>
    <property type="match status" value="1"/>
</dbReference>
<dbReference type="Gene3D" id="3.50.50.60">
    <property type="entry name" value="FAD/NAD(P)-binding domain"/>
    <property type="match status" value="1"/>
</dbReference>
<proteinExistence type="inferred from homology"/>
<evidence type="ECO:0000256" key="3">
    <source>
        <dbReference type="ARBA" id="ARBA00005012"/>
    </source>
</evidence>
<evidence type="ECO:0000256" key="8">
    <source>
        <dbReference type="HAMAP-Rule" id="MF_00212"/>
    </source>
</evidence>
<dbReference type="InterPro" id="IPR006231">
    <property type="entry name" value="MQO"/>
</dbReference>
<dbReference type="PANTHER" id="PTHR43104">
    <property type="entry name" value="L-2-HYDROXYGLUTARATE DEHYDROGENASE, MITOCHONDRIAL"/>
    <property type="match status" value="1"/>
</dbReference>
<dbReference type="PANTHER" id="PTHR43104:SF2">
    <property type="entry name" value="L-2-HYDROXYGLUTARATE DEHYDROGENASE, MITOCHONDRIAL"/>
    <property type="match status" value="1"/>
</dbReference>
<evidence type="ECO:0000256" key="5">
    <source>
        <dbReference type="ARBA" id="ARBA00022630"/>
    </source>
</evidence>
<dbReference type="EC" id="1.1.5.4" evidence="8"/>
<dbReference type="GO" id="GO:0008924">
    <property type="term" value="F:L-malate dehydrogenase (quinone) activity"/>
    <property type="evidence" value="ECO:0007669"/>
    <property type="project" value="UniProtKB-UniRule"/>
</dbReference>
<evidence type="ECO:0000256" key="6">
    <source>
        <dbReference type="ARBA" id="ARBA00022827"/>
    </source>
</evidence>
<dbReference type="InterPro" id="IPR036188">
    <property type="entry name" value="FAD/NAD-bd_sf"/>
</dbReference>
<dbReference type="AlphaFoldDB" id="A0A3R9PMC8"/>
<keyword evidence="10" id="KW-1185">Reference proteome</keyword>
<comment type="similarity">
    <text evidence="8">Belongs to the MQO family.</text>
</comment>
<dbReference type="HAMAP" id="MF_00212">
    <property type="entry name" value="MQO"/>
    <property type="match status" value="1"/>
</dbReference>
<comment type="pathway">
    <text evidence="3 8">Carbohydrate metabolism; tricarboxylic acid cycle; oxaloacetate from (S)-malate (quinone route): step 1/1.</text>
</comment>
<keyword evidence="7 8" id="KW-0560">Oxidoreductase</keyword>
<gene>
    <name evidence="8 9" type="primary">mqo</name>
    <name evidence="9" type="ORF">D7Z54_07765</name>
</gene>
<comment type="caution">
    <text evidence="9">The sequence shown here is derived from an EMBL/GenBank/DDBJ whole genome shotgun (WGS) entry which is preliminary data.</text>
</comment>
<keyword evidence="6 8" id="KW-0274">FAD</keyword>
<reference evidence="9 10" key="1">
    <citation type="submission" date="2018-10" db="EMBL/GenBank/DDBJ databases">
        <title>Draft genome sequence of Bacillus salarius IM0101, isolated from a hypersaline soil in Inner Mongolia, China.</title>
        <authorList>
            <person name="Yamprayoonswat W."/>
            <person name="Boonvisut S."/>
            <person name="Jumpathong W."/>
            <person name="Sittihan S."/>
            <person name="Ruangsuj P."/>
            <person name="Wanthongcharoen S."/>
            <person name="Thongpramul N."/>
            <person name="Pimmason S."/>
            <person name="Yu B."/>
            <person name="Yasawong M."/>
        </authorList>
    </citation>
    <scope>NUCLEOTIDE SEQUENCE [LARGE SCALE GENOMIC DNA]</scope>
    <source>
        <strain evidence="9 10">IM0101</strain>
    </source>
</reference>
<keyword evidence="4 8" id="KW-0816">Tricarboxylic acid cycle</keyword>
<dbReference type="NCBIfam" id="NF003605">
    <property type="entry name" value="PRK05257.1-4"/>
    <property type="match status" value="1"/>
</dbReference>
<evidence type="ECO:0000313" key="10">
    <source>
        <dbReference type="Proteomes" id="UP000275076"/>
    </source>
</evidence>
<dbReference type="NCBIfam" id="TIGR01320">
    <property type="entry name" value="mal_quin_oxido"/>
    <property type="match status" value="1"/>
</dbReference>
<dbReference type="GO" id="GO:0047545">
    <property type="term" value="F:(S)-2-hydroxyglutarate dehydrogenase activity"/>
    <property type="evidence" value="ECO:0007669"/>
    <property type="project" value="TreeGrafter"/>
</dbReference>
<organism evidence="9 10">
    <name type="scientific">Salibacterium salarium</name>
    <dbReference type="NCBI Taxonomy" id="284579"/>
    <lineage>
        <taxon>Bacteria</taxon>
        <taxon>Bacillati</taxon>
        <taxon>Bacillota</taxon>
        <taxon>Bacilli</taxon>
        <taxon>Bacillales</taxon>
        <taxon>Bacillaceae</taxon>
    </lineage>
</organism>
<dbReference type="OrthoDB" id="9763983at2"/>
<comment type="catalytic activity">
    <reaction evidence="1 8">
        <text>(S)-malate + a quinone = a quinol + oxaloacetate</text>
        <dbReference type="Rhea" id="RHEA:46012"/>
        <dbReference type="ChEBI" id="CHEBI:15589"/>
        <dbReference type="ChEBI" id="CHEBI:16452"/>
        <dbReference type="ChEBI" id="CHEBI:24646"/>
        <dbReference type="ChEBI" id="CHEBI:132124"/>
        <dbReference type="EC" id="1.1.5.4"/>
    </reaction>
</comment>